<dbReference type="RefSeq" id="XP_019019296.1">
    <property type="nucleotide sequence ID" value="XM_019161047.1"/>
</dbReference>
<comment type="subcellular location">
    <subcellularLocation>
        <location evidence="1">Nucleus</location>
    </subcellularLocation>
</comment>
<evidence type="ECO:0000256" key="2">
    <source>
        <dbReference type="ARBA" id="ARBA00009870"/>
    </source>
</evidence>
<dbReference type="GO" id="GO:0005634">
    <property type="term" value="C:nucleus"/>
    <property type="evidence" value="ECO:0007669"/>
    <property type="project" value="UniProtKB-SubCell"/>
</dbReference>
<dbReference type="AlphaFoldDB" id="A0A1E3NRJ5"/>
<evidence type="ECO:0000256" key="1">
    <source>
        <dbReference type="ARBA" id="ARBA00004123"/>
    </source>
</evidence>
<dbReference type="GeneID" id="30177734"/>
<dbReference type="OrthoDB" id="10071381at2759"/>
<organism evidence="7 8">
    <name type="scientific">Pichia membranifaciens NRRL Y-2026</name>
    <dbReference type="NCBI Taxonomy" id="763406"/>
    <lineage>
        <taxon>Eukaryota</taxon>
        <taxon>Fungi</taxon>
        <taxon>Dikarya</taxon>
        <taxon>Ascomycota</taxon>
        <taxon>Saccharomycotina</taxon>
        <taxon>Pichiomycetes</taxon>
        <taxon>Pichiales</taxon>
        <taxon>Pichiaceae</taxon>
        <taxon>Pichia</taxon>
    </lineage>
</organism>
<feature type="region of interest" description="Disordered" evidence="4">
    <location>
        <begin position="501"/>
        <end position="545"/>
    </location>
</feature>
<dbReference type="InterPro" id="IPR006909">
    <property type="entry name" value="Rad21/Rec8_C_eu"/>
</dbReference>
<dbReference type="PANTHER" id="PTHR12585:SF69">
    <property type="entry name" value="FI11703P"/>
    <property type="match status" value="1"/>
</dbReference>
<dbReference type="Gene3D" id="1.10.10.580">
    <property type="entry name" value="Structural maintenance of chromosome 1. Chain E"/>
    <property type="match status" value="1"/>
</dbReference>
<dbReference type="Proteomes" id="UP000094455">
    <property type="component" value="Unassembled WGS sequence"/>
</dbReference>
<reference evidence="7 8" key="1">
    <citation type="journal article" date="2016" name="Proc. Natl. Acad. Sci. U.S.A.">
        <title>Comparative genomics of biotechnologically important yeasts.</title>
        <authorList>
            <person name="Riley R."/>
            <person name="Haridas S."/>
            <person name="Wolfe K.H."/>
            <person name="Lopes M.R."/>
            <person name="Hittinger C.T."/>
            <person name="Goeker M."/>
            <person name="Salamov A.A."/>
            <person name="Wisecaver J.H."/>
            <person name="Long T.M."/>
            <person name="Calvey C.H."/>
            <person name="Aerts A.L."/>
            <person name="Barry K.W."/>
            <person name="Choi C."/>
            <person name="Clum A."/>
            <person name="Coughlan A.Y."/>
            <person name="Deshpande S."/>
            <person name="Douglass A.P."/>
            <person name="Hanson S.J."/>
            <person name="Klenk H.-P."/>
            <person name="LaButti K.M."/>
            <person name="Lapidus A."/>
            <person name="Lindquist E.A."/>
            <person name="Lipzen A.M."/>
            <person name="Meier-Kolthoff J.P."/>
            <person name="Ohm R.A."/>
            <person name="Otillar R.P."/>
            <person name="Pangilinan J.L."/>
            <person name="Peng Y."/>
            <person name="Rokas A."/>
            <person name="Rosa C.A."/>
            <person name="Scheuner C."/>
            <person name="Sibirny A.A."/>
            <person name="Slot J.C."/>
            <person name="Stielow J.B."/>
            <person name="Sun H."/>
            <person name="Kurtzman C.P."/>
            <person name="Blackwell M."/>
            <person name="Grigoriev I.V."/>
            <person name="Jeffries T.W."/>
        </authorList>
    </citation>
    <scope>NUCLEOTIDE SEQUENCE [LARGE SCALE GENOMIC DNA]</scope>
    <source>
        <strain evidence="7 8">NRRL Y-2026</strain>
    </source>
</reference>
<evidence type="ECO:0000256" key="3">
    <source>
        <dbReference type="ARBA" id="ARBA00023242"/>
    </source>
</evidence>
<dbReference type="InterPro" id="IPR006910">
    <property type="entry name" value="Rad21_Rec8_N"/>
</dbReference>
<feature type="compositionally biased region" description="Acidic residues" evidence="4">
    <location>
        <begin position="334"/>
        <end position="345"/>
    </location>
</feature>
<dbReference type="GO" id="GO:1990414">
    <property type="term" value="P:replication-born double-strand break repair via sister chromatid exchange"/>
    <property type="evidence" value="ECO:0007669"/>
    <property type="project" value="TreeGrafter"/>
</dbReference>
<dbReference type="EMBL" id="KV454002">
    <property type="protein sequence ID" value="ODQ48183.1"/>
    <property type="molecule type" value="Genomic_DNA"/>
</dbReference>
<proteinExistence type="inferred from homology"/>
<evidence type="ECO:0000259" key="6">
    <source>
        <dbReference type="Pfam" id="PF04825"/>
    </source>
</evidence>
<comment type="similarity">
    <text evidence="2">Belongs to the rad21 family.</text>
</comment>
<sequence length="629" mass="70410">MSVNNTLLYGNSPLACAWLASSLEKKLSKRQYLNTSITDSTRAIEQSSDYVNSVSNPNLIFTNDSNSQLQFLSQTRGGSGNDVKKEIEPMTLRISGQLLYGVVKIYSRKTRYLFEEVSLALIQLKSAFAITKSITVPIEQTVISSLDSITLKDTVTETNVLYDAETFDIGRVFGLTGSSAINTQSWENSNEDDPAGDDFLMGDVSVGRNNGHDSDVTGNGTGTDIFVPNFEQEDVGVDYHVGNDSIDALARRAQVPVDDLEGADEFELPLDLDLKQPQQETEAAGLAGISNFQLSAVDNMDLEFTVDDNNDFDNSRIRDDTVQNIVNHNHADEMEENYESSESEDVPAAARKGNRKAKKRTYNYKITDVVRTQRKKLVVDISYEISTDELKRNQREYPGQLRKLQVQNPHGLELEKVCDSVVQELQSPFLHTIGSSWKSIKRRRLLSNVNIDSGYVEDELPQHTQVDDDYAQNQQELPDNHDLPEFPVFDENVGDHIDAPQIEDLPDFENNDDQQTTSGEVPVNEHEASGPQDDEEDFDAYSDSQVKSKSTIEVAQELRNKFDTDKNSILQFDDVIEACKLSENKKSSATRAFFELLVLGSGNAVKLEQNRLFGEITVEAKQGLYEKFL</sequence>
<dbReference type="InterPro" id="IPR023093">
    <property type="entry name" value="ScpA-like_C"/>
</dbReference>
<dbReference type="GO" id="GO:0003682">
    <property type="term" value="F:chromatin binding"/>
    <property type="evidence" value="ECO:0007669"/>
    <property type="project" value="TreeGrafter"/>
</dbReference>
<dbReference type="Pfam" id="PF04825">
    <property type="entry name" value="Rad21_Rec8_N"/>
    <property type="match status" value="2"/>
</dbReference>
<dbReference type="STRING" id="763406.A0A1E3NRJ5"/>
<gene>
    <name evidence="7" type="ORF">PICMEDRAFT_15996</name>
</gene>
<dbReference type="InterPro" id="IPR036390">
    <property type="entry name" value="WH_DNA-bd_sf"/>
</dbReference>
<accession>A0A1E3NRJ5</accession>
<evidence type="ECO:0008006" key="9">
    <source>
        <dbReference type="Google" id="ProtNLM"/>
    </source>
</evidence>
<dbReference type="PANTHER" id="PTHR12585">
    <property type="entry name" value="SCC1 / RAD21 FAMILY MEMBER"/>
    <property type="match status" value="1"/>
</dbReference>
<dbReference type="InterPro" id="IPR039781">
    <property type="entry name" value="Rad21/Rec8-like"/>
</dbReference>
<feature type="domain" description="Rad21/Rec8-like protein N-terminal" evidence="6">
    <location>
        <begin position="1"/>
        <end position="47"/>
    </location>
</feature>
<feature type="domain" description="Rad21/Rec8-like protein C-terminal eukaryotic" evidence="5">
    <location>
        <begin position="584"/>
        <end position="622"/>
    </location>
</feature>
<evidence type="ECO:0000259" key="5">
    <source>
        <dbReference type="Pfam" id="PF04824"/>
    </source>
</evidence>
<keyword evidence="8" id="KW-1185">Reference proteome</keyword>
<name>A0A1E3NRJ5_9ASCO</name>
<keyword evidence="3" id="KW-0539">Nucleus</keyword>
<feature type="domain" description="Rad21/Rec8-like protein N-terminal" evidence="6">
    <location>
        <begin position="83"/>
        <end position="138"/>
    </location>
</feature>
<dbReference type="Pfam" id="PF04824">
    <property type="entry name" value="Rad21_Rec8"/>
    <property type="match status" value="1"/>
</dbReference>
<protein>
    <recommendedName>
        <fullName evidence="9">Rad21/Rec8-like protein N-terminal domain-containing protein</fullName>
    </recommendedName>
</protein>
<evidence type="ECO:0000313" key="8">
    <source>
        <dbReference type="Proteomes" id="UP000094455"/>
    </source>
</evidence>
<dbReference type="SUPFAM" id="SSF46785">
    <property type="entry name" value="Winged helix' DNA-binding domain"/>
    <property type="match status" value="1"/>
</dbReference>
<dbReference type="GO" id="GO:0007064">
    <property type="term" value="P:mitotic sister chromatid cohesion"/>
    <property type="evidence" value="ECO:0007669"/>
    <property type="project" value="TreeGrafter"/>
</dbReference>
<feature type="region of interest" description="Disordered" evidence="4">
    <location>
        <begin position="334"/>
        <end position="354"/>
    </location>
</feature>
<evidence type="ECO:0000256" key="4">
    <source>
        <dbReference type="SAM" id="MobiDB-lite"/>
    </source>
</evidence>
<evidence type="ECO:0000313" key="7">
    <source>
        <dbReference type="EMBL" id="ODQ48183.1"/>
    </source>
</evidence>
<dbReference type="GO" id="GO:0030892">
    <property type="term" value="C:mitotic cohesin complex"/>
    <property type="evidence" value="ECO:0007669"/>
    <property type="project" value="TreeGrafter"/>
</dbReference>